<evidence type="ECO:0000256" key="9">
    <source>
        <dbReference type="RuleBase" id="RU369094"/>
    </source>
</evidence>
<evidence type="ECO:0000256" key="2">
    <source>
        <dbReference type="ARBA" id="ARBA00022771"/>
    </source>
</evidence>
<organism evidence="12 13">
    <name type="scientific">Trapa incisa</name>
    <dbReference type="NCBI Taxonomy" id="236973"/>
    <lineage>
        <taxon>Eukaryota</taxon>
        <taxon>Viridiplantae</taxon>
        <taxon>Streptophyta</taxon>
        <taxon>Embryophyta</taxon>
        <taxon>Tracheophyta</taxon>
        <taxon>Spermatophyta</taxon>
        <taxon>Magnoliopsida</taxon>
        <taxon>eudicotyledons</taxon>
        <taxon>Gunneridae</taxon>
        <taxon>Pentapetalae</taxon>
        <taxon>rosids</taxon>
        <taxon>malvids</taxon>
        <taxon>Myrtales</taxon>
        <taxon>Lythraceae</taxon>
        <taxon>Trapa</taxon>
    </lineage>
</organism>
<gene>
    <name evidence="12" type="ORF">SAY87_030039</name>
</gene>
<keyword evidence="13" id="KW-1185">Reference proteome</keyword>
<keyword evidence="7 8" id="KW-0539">Nucleus</keyword>
<keyword evidence="1 9" id="KW-0479">Metal-binding</keyword>
<keyword evidence="3 9" id="KW-0862">Zinc</keyword>
<accession>A0AAN7QDX2</accession>
<dbReference type="GO" id="GO:0005634">
    <property type="term" value="C:nucleus"/>
    <property type="evidence" value="ECO:0007669"/>
    <property type="project" value="UniProtKB-SubCell"/>
</dbReference>
<dbReference type="PROSITE" id="PS50884">
    <property type="entry name" value="ZF_DOF_2"/>
    <property type="match status" value="1"/>
</dbReference>
<feature type="domain" description="Dof-type" evidence="11">
    <location>
        <begin position="24"/>
        <end position="76"/>
    </location>
</feature>
<evidence type="ECO:0000256" key="6">
    <source>
        <dbReference type="ARBA" id="ARBA00023163"/>
    </source>
</evidence>
<dbReference type="GO" id="GO:0003677">
    <property type="term" value="F:DNA binding"/>
    <property type="evidence" value="ECO:0007669"/>
    <property type="project" value="UniProtKB-UniRule"/>
</dbReference>
<dbReference type="GO" id="GO:0008270">
    <property type="term" value="F:zinc ion binding"/>
    <property type="evidence" value="ECO:0007669"/>
    <property type="project" value="UniProtKB-KW"/>
</dbReference>
<keyword evidence="4 9" id="KW-0805">Transcription regulation</keyword>
<proteinExistence type="predicted"/>
<feature type="region of interest" description="Disordered" evidence="10">
    <location>
        <begin position="127"/>
        <end position="146"/>
    </location>
</feature>
<dbReference type="Proteomes" id="UP001345219">
    <property type="component" value="Chromosome 23"/>
</dbReference>
<comment type="caution">
    <text evidence="12">The sequence shown here is derived from an EMBL/GenBank/DDBJ whole genome shotgun (WGS) entry which is preliminary data.</text>
</comment>
<evidence type="ECO:0000256" key="5">
    <source>
        <dbReference type="ARBA" id="ARBA00023125"/>
    </source>
</evidence>
<evidence type="ECO:0000256" key="8">
    <source>
        <dbReference type="PROSITE-ProRule" id="PRU00071"/>
    </source>
</evidence>
<evidence type="ECO:0000256" key="4">
    <source>
        <dbReference type="ARBA" id="ARBA00023015"/>
    </source>
</evidence>
<dbReference type="GO" id="GO:0003700">
    <property type="term" value="F:DNA-binding transcription factor activity"/>
    <property type="evidence" value="ECO:0007669"/>
    <property type="project" value="UniProtKB-UniRule"/>
</dbReference>
<comment type="function">
    <text evidence="9">Transcription factor that binds specifically to a 5'-AA[AG]G-3' consensus core sequence.</text>
</comment>
<comment type="subcellular location">
    <subcellularLocation>
        <location evidence="8 9">Nucleus</location>
    </subcellularLocation>
</comment>
<dbReference type="PANTHER" id="PTHR31992:SF111">
    <property type="entry name" value="DOF ZINC FINGER PROTEIN DOF3.5"/>
    <property type="match status" value="1"/>
</dbReference>
<dbReference type="InterPro" id="IPR003851">
    <property type="entry name" value="Znf_Dof"/>
</dbReference>
<dbReference type="PANTHER" id="PTHR31992">
    <property type="entry name" value="DOF ZINC FINGER PROTEIN DOF1.4-RELATED"/>
    <property type="match status" value="1"/>
</dbReference>
<protein>
    <recommendedName>
        <fullName evidence="9">Dof zinc finger protein</fullName>
    </recommendedName>
</protein>
<evidence type="ECO:0000256" key="3">
    <source>
        <dbReference type="ARBA" id="ARBA00022833"/>
    </source>
</evidence>
<dbReference type="InterPro" id="IPR045174">
    <property type="entry name" value="Dof"/>
</dbReference>
<evidence type="ECO:0000313" key="13">
    <source>
        <dbReference type="Proteomes" id="UP001345219"/>
    </source>
</evidence>
<sequence length="194" mass="20535">MRLPVVEGISKLAPFGGGTSHHPGKCNLCKVSKFCHYNNYSLTQPRYFCKGCRRYWTKGGSLRNIPVGGGCRKNRRGKSLTMSTDGASATFTGHLGNSHSSIFSGSPPDIDLALVYANLLSPPPAGSFSGGRFEPQEPVSSSKGAPPTLQHLCVASGMADGTDAGIELLVEADNGSFFGWEALSDPFLRPSGHC</sequence>
<evidence type="ECO:0000313" key="12">
    <source>
        <dbReference type="EMBL" id="KAK4762155.1"/>
    </source>
</evidence>
<keyword evidence="5 8" id="KW-0238">DNA-binding</keyword>
<dbReference type="EMBL" id="JAXIOK010000009">
    <property type="protein sequence ID" value="KAK4762155.1"/>
    <property type="molecule type" value="Genomic_DNA"/>
</dbReference>
<evidence type="ECO:0000256" key="7">
    <source>
        <dbReference type="ARBA" id="ARBA00023242"/>
    </source>
</evidence>
<evidence type="ECO:0000256" key="10">
    <source>
        <dbReference type="SAM" id="MobiDB-lite"/>
    </source>
</evidence>
<reference evidence="12 13" key="1">
    <citation type="journal article" date="2023" name="Hortic Res">
        <title>Pangenome of water caltrop reveals structural variations and asymmetric subgenome divergence after allopolyploidization.</title>
        <authorList>
            <person name="Zhang X."/>
            <person name="Chen Y."/>
            <person name="Wang L."/>
            <person name="Yuan Y."/>
            <person name="Fang M."/>
            <person name="Shi L."/>
            <person name="Lu R."/>
            <person name="Comes H.P."/>
            <person name="Ma Y."/>
            <person name="Chen Y."/>
            <person name="Huang G."/>
            <person name="Zhou Y."/>
            <person name="Zheng Z."/>
            <person name="Qiu Y."/>
        </authorList>
    </citation>
    <scope>NUCLEOTIDE SEQUENCE [LARGE SCALE GENOMIC DNA]</scope>
    <source>
        <tissue evidence="12">Roots</tissue>
    </source>
</reference>
<name>A0AAN7QDX2_9MYRT</name>
<keyword evidence="6 9" id="KW-0804">Transcription</keyword>
<keyword evidence="2 8" id="KW-0863">Zinc-finger</keyword>
<dbReference type="AlphaFoldDB" id="A0AAN7QDX2"/>
<dbReference type="Pfam" id="PF02701">
    <property type="entry name" value="Zn_ribbon_Dof"/>
    <property type="match status" value="1"/>
</dbReference>
<evidence type="ECO:0000259" key="11">
    <source>
        <dbReference type="PROSITE" id="PS50884"/>
    </source>
</evidence>
<evidence type="ECO:0000256" key="1">
    <source>
        <dbReference type="ARBA" id="ARBA00022723"/>
    </source>
</evidence>